<name>L0ACT0_CALLD</name>
<evidence type="ECO:0000313" key="1">
    <source>
        <dbReference type="EMBL" id="AFZ70952.1"/>
    </source>
</evidence>
<proteinExistence type="predicted"/>
<dbReference type="OrthoDB" id="387757at2157"/>
<dbReference type="RefSeq" id="WP_015232849.1">
    <property type="nucleotide sequence ID" value="NC_019791.1"/>
</dbReference>
<accession>L0ACT0</accession>
<reference evidence="2" key="1">
    <citation type="submission" date="2012-03" db="EMBL/GenBank/DDBJ databases">
        <title>Complete genome of Caldisphaera lagunensis DSM 15908.</title>
        <authorList>
            <person name="Lucas S."/>
            <person name="Copeland A."/>
            <person name="Lapidus A."/>
            <person name="Glavina del Rio T."/>
            <person name="Dalin E."/>
            <person name="Tice H."/>
            <person name="Bruce D."/>
            <person name="Goodwin L."/>
            <person name="Pitluck S."/>
            <person name="Peters L."/>
            <person name="Mikhailova N."/>
            <person name="Teshima H."/>
            <person name="Kyrpides N."/>
            <person name="Mavromatis K."/>
            <person name="Ivanova N."/>
            <person name="Brettin T."/>
            <person name="Detter J.C."/>
            <person name="Han C."/>
            <person name="Larimer F."/>
            <person name="Land M."/>
            <person name="Hauser L."/>
            <person name="Markowitz V."/>
            <person name="Cheng J.-F."/>
            <person name="Hugenholtz P."/>
            <person name="Woyke T."/>
            <person name="Wu D."/>
            <person name="Spring S."/>
            <person name="Schroeder M."/>
            <person name="Brambilla E."/>
            <person name="Klenk H.-P."/>
            <person name="Eisen J.A."/>
        </authorList>
    </citation>
    <scope>NUCLEOTIDE SEQUENCE [LARGE SCALE GENOMIC DNA]</scope>
    <source>
        <strain evidence="2">DSM 15908 / JCM 11604 / IC-154</strain>
    </source>
</reference>
<dbReference type="GeneID" id="14212495"/>
<organism evidence="1 2">
    <name type="scientific">Caldisphaera lagunensis (strain DSM 15908 / JCM 11604 / ANMR 0165 / IC-154)</name>
    <dbReference type="NCBI Taxonomy" id="1056495"/>
    <lineage>
        <taxon>Archaea</taxon>
        <taxon>Thermoproteota</taxon>
        <taxon>Thermoprotei</taxon>
        <taxon>Acidilobales</taxon>
        <taxon>Caldisphaeraceae</taxon>
        <taxon>Caldisphaera</taxon>
    </lineage>
</organism>
<evidence type="ECO:0000313" key="2">
    <source>
        <dbReference type="Proteomes" id="UP000010469"/>
    </source>
</evidence>
<gene>
    <name evidence="1" type="ordered locus">Calag_1235</name>
</gene>
<dbReference type="Proteomes" id="UP000010469">
    <property type="component" value="Chromosome"/>
</dbReference>
<dbReference type="KEGG" id="clg:Calag_1235"/>
<dbReference type="STRING" id="1056495.Calag_1235"/>
<dbReference type="EMBL" id="CP003378">
    <property type="protein sequence ID" value="AFZ70952.1"/>
    <property type="molecule type" value="Genomic_DNA"/>
</dbReference>
<dbReference type="InParanoid" id="L0ACT0"/>
<dbReference type="eggNOG" id="arCOG05807">
    <property type="taxonomic scope" value="Archaea"/>
</dbReference>
<dbReference type="HOGENOM" id="CLU_568170_0_0_2"/>
<sequence length="480" mass="54080" precursor="true">MRKYWIKVTSFVLALLVLAGVILPFANAQSSSQSNQNQSNVNSTSILINITEKAINFAKSKGINTSLAESYYQQALSYYKQGNYTGAQIYLHLAMKVLAKEMESKPTTPIPNAIGIKMQLILIEKYVNSSKIFNNTFKEMIINQVNDSLNYLNQGNVPKAAQMLALIKKELMQVSISISNIAKQRVSHSIIKKVHHDVNQLNNIFMTELGNATSEFNYNLNETPILTLVERSLENNTNISVETYAHLLIALNNLENIMANKNISFVFNFTGRSKELWPLLFQLNRINDTLNAISLATSNTNISKAVSLMKESINETWYSIKEWYVGNDTIALNLINESIQNDMMAQSYLTNDMMGNGLLGISNRIYHLDLMVYNVINSSIIIGKKVEIIGFVIWNISSNSYLIVGHIISLGNYRGFMPVEEHMWQLMIVNTTNSTQINGTIYPNSLVKINGIISGKYYSIYIVNASQIIVLNEFMQNITS</sequence>
<protein>
    <submittedName>
        <fullName evidence="1">Uncharacterized protein</fullName>
    </submittedName>
</protein>
<dbReference type="AlphaFoldDB" id="L0ACT0"/>
<keyword evidence="2" id="KW-1185">Reference proteome</keyword>